<feature type="compositionally biased region" description="Polar residues" evidence="1">
    <location>
        <begin position="14"/>
        <end position="35"/>
    </location>
</feature>
<reference evidence="3" key="1">
    <citation type="submission" date="2019-12" db="UniProtKB">
        <authorList>
            <consortium name="WormBaseParasite"/>
        </authorList>
    </citation>
    <scope>IDENTIFICATION</scope>
</reference>
<dbReference type="WBParaSite" id="TMUE_2000008094.1">
    <property type="protein sequence ID" value="TMUE_2000008094.1"/>
    <property type="gene ID" value="WBGene00300142"/>
</dbReference>
<protein>
    <submittedName>
        <fullName evidence="3">Uncharacterized protein</fullName>
    </submittedName>
</protein>
<name>A0A5S6QLP6_TRIMR</name>
<organism evidence="2 3">
    <name type="scientific">Trichuris muris</name>
    <name type="common">Mouse whipworm</name>
    <dbReference type="NCBI Taxonomy" id="70415"/>
    <lineage>
        <taxon>Eukaryota</taxon>
        <taxon>Metazoa</taxon>
        <taxon>Ecdysozoa</taxon>
        <taxon>Nematoda</taxon>
        <taxon>Enoplea</taxon>
        <taxon>Dorylaimia</taxon>
        <taxon>Trichinellida</taxon>
        <taxon>Trichuridae</taxon>
        <taxon>Trichuris</taxon>
    </lineage>
</organism>
<proteinExistence type="predicted"/>
<dbReference type="AlphaFoldDB" id="A0A5S6QLP6"/>
<keyword evidence="2" id="KW-1185">Reference proteome</keyword>
<evidence type="ECO:0000256" key="1">
    <source>
        <dbReference type="SAM" id="MobiDB-lite"/>
    </source>
</evidence>
<evidence type="ECO:0000313" key="3">
    <source>
        <dbReference type="WBParaSite" id="TMUE_2000008094.1"/>
    </source>
</evidence>
<feature type="region of interest" description="Disordered" evidence="1">
    <location>
        <begin position="1"/>
        <end position="47"/>
    </location>
</feature>
<evidence type="ECO:0000313" key="2">
    <source>
        <dbReference type="Proteomes" id="UP000046395"/>
    </source>
</evidence>
<sequence>MKFISWSEEEQGMTMLSGNSSPLPTTSQDGPNSIVDSPLTLDSPLDGQWTNDDHQGDLAQARVNELRSLNKQLLASEKLVDKLRFEDETDTVGFWATKHVQKRTIAGSGRRRRTSVGVMSKFLLVPMLPGYL</sequence>
<accession>A0A5S6QLP6</accession>
<dbReference type="Proteomes" id="UP000046395">
    <property type="component" value="Unassembled WGS sequence"/>
</dbReference>